<dbReference type="RefSeq" id="WP_091513815.1">
    <property type="nucleotide sequence ID" value="NZ_FOLE01000008.1"/>
</dbReference>
<dbReference type="InterPro" id="IPR001647">
    <property type="entry name" value="HTH_TetR"/>
</dbReference>
<dbReference type="InterPro" id="IPR011075">
    <property type="entry name" value="TetR_C"/>
</dbReference>
<feature type="DNA-binding region" description="H-T-H motif" evidence="4">
    <location>
        <begin position="24"/>
        <end position="43"/>
    </location>
</feature>
<evidence type="ECO:0000313" key="7">
    <source>
        <dbReference type="Proteomes" id="UP000199514"/>
    </source>
</evidence>
<feature type="domain" description="HTH tetR-type" evidence="5">
    <location>
        <begin position="1"/>
        <end position="61"/>
    </location>
</feature>
<reference evidence="6 7" key="1">
    <citation type="submission" date="2016-10" db="EMBL/GenBank/DDBJ databases">
        <authorList>
            <person name="de Groot N.N."/>
        </authorList>
    </citation>
    <scope>NUCLEOTIDE SEQUENCE [LARGE SCALE GENOMIC DNA]</scope>
    <source>
        <strain evidence="6 7">DSM 6793</strain>
    </source>
</reference>
<name>A0A1I1LEQ6_9BACT</name>
<proteinExistence type="predicted"/>
<keyword evidence="3" id="KW-0804">Transcription</keyword>
<sequence length="183" mass="20602">MSTRDNIIETADTLLRKNGYNDFSYKDISEIVGIKTASIHYHFPAKTDLGIAIIQAHADRLQQDTAKLRSRPPLERLERFIQYYYKLSGAGQVCVVGAFASDLGAVDENIRLKLNDFMQQTANWVREILEDGQADGTFHLNIAAQDKAVLIITNLMGLAQIARVGYLATFEQIKSQIINEIRK</sequence>
<dbReference type="Proteomes" id="UP000199514">
    <property type="component" value="Unassembled WGS sequence"/>
</dbReference>
<dbReference type="PANTHER" id="PTHR47506">
    <property type="entry name" value="TRANSCRIPTIONAL REGULATORY PROTEIN"/>
    <property type="match status" value="1"/>
</dbReference>
<dbReference type="STRING" id="927664.SAMN05421780_10860"/>
<keyword evidence="1" id="KW-0805">Transcription regulation</keyword>
<keyword evidence="7" id="KW-1185">Reference proteome</keyword>
<dbReference type="EMBL" id="FOLE01000008">
    <property type="protein sequence ID" value="SFC67990.1"/>
    <property type="molecule type" value="Genomic_DNA"/>
</dbReference>
<evidence type="ECO:0000313" key="6">
    <source>
        <dbReference type="EMBL" id="SFC67990.1"/>
    </source>
</evidence>
<evidence type="ECO:0000256" key="3">
    <source>
        <dbReference type="ARBA" id="ARBA00023163"/>
    </source>
</evidence>
<evidence type="ECO:0000256" key="1">
    <source>
        <dbReference type="ARBA" id="ARBA00023015"/>
    </source>
</evidence>
<dbReference type="InterPro" id="IPR036271">
    <property type="entry name" value="Tet_transcr_reg_TetR-rel_C_sf"/>
</dbReference>
<gene>
    <name evidence="6" type="ORF">SAMN05421780_10860</name>
</gene>
<keyword evidence="2 4" id="KW-0238">DNA-binding</keyword>
<dbReference type="OrthoDB" id="9809772at2"/>
<dbReference type="GO" id="GO:0003677">
    <property type="term" value="F:DNA binding"/>
    <property type="evidence" value="ECO:0007669"/>
    <property type="project" value="UniProtKB-UniRule"/>
</dbReference>
<organism evidence="6 7">
    <name type="scientific">Flexibacter flexilis DSM 6793</name>
    <dbReference type="NCBI Taxonomy" id="927664"/>
    <lineage>
        <taxon>Bacteria</taxon>
        <taxon>Pseudomonadati</taxon>
        <taxon>Bacteroidota</taxon>
        <taxon>Cytophagia</taxon>
        <taxon>Cytophagales</taxon>
        <taxon>Flexibacteraceae</taxon>
        <taxon>Flexibacter</taxon>
    </lineage>
</organism>
<dbReference type="SUPFAM" id="SSF48498">
    <property type="entry name" value="Tetracyclin repressor-like, C-terminal domain"/>
    <property type="match status" value="1"/>
</dbReference>
<dbReference type="Pfam" id="PF00440">
    <property type="entry name" value="TetR_N"/>
    <property type="match status" value="1"/>
</dbReference>
<dbReference type="PANTHER" id="PTHR47506:SF1">
    <property type="entry name" value="HTH-TYPE TRANSCRIPTIONAL REGULATOR YJDC"/>
    <property type="match status" value="1"/>
</dbReference>
<dbReference type="InterPro" id="IPR009057">
    <property type="entry name" value="Homeodomain-like_sf"/>
</dbReference>
<evidence type="ECO:0000259" key="5">
    <source>
        <dbReference type="PROSITE" id="PS50977"/>
    </source>
</evidence>
<dbReference type="PROSITE" id="PS50977">
    <property type="entry name" value="HTH_TETR_2"/>
    <property type="match status" value="1"/>
</dbReference>
<dbReference type="Pfam" id="PF16925">
    <property type="entry name" value="TetR_C_13"/>
    <property type="match status" value="1"/>
</dbReference>
<accession>A0A1I1LEQ6</accession>
<protein>
    <submittedName>
        <fullName evidence="6">3-oxoacyl-[acyl-carrier-protein] synthase II/TetR/AcrR family transcriptional regulator, transcriptional repressor for nem operon</fullName>
    </submittedName>
</protein>
<dbReference type="PRINTS" id="PR00455">
    <property type="entry name" value="HTHTETR"/>
</dbReference>
<dbReference type="Gene3D" id="1.10.357.10">
    <property type="entry name" value="Tetracycline Repressor, domain 2"/>
    <property type="match status" value="1"/>
</dbReference>
<dbReference type="SUPFAM" id="SSF46689">
    <property type="entry name" value="Homeodomain-like"/>
    <property type="match status" value="1"/>
</dbReference>
<evidence type="ECO:0000256" key="4">
    <source>
        <dbReference type="PROSITE-ProRule" id="PRU00335"/>
    </source>
</evidence>
<dbReference type="AlphaFoldDB" id="A0A1I1LEQ6"/>
<evidence type="ECO:0000256" key="2">
    <source>
        <dbReference type="ARBA" id="ARBA00023125"/>
    </source>
</evidence>